<dbReference type="RefSeq" id="WP_035927866.1">
    <property type="nucleotide sequence ID" value="NZ_CADFFX010000007.1"/>
</dbReference>
<dbReference type="Gene3D" id="3.30.160.350">
    <property type="match status" value="1"/>
</dbReference>
<organism evidence="1 2">
    <name type="scientific">Caballeronia glathei</name>
    <dbReference type="NCBI Taxonomy" id="60547"/>
    <lineage>
        <taxon>Bacteria</taxon>
        <taxon>Pseudomonadati</taxon>
        <taxon>Pseudomonadota</taxon>
        <taxon>Betaproteobacteria</taxon>
        <taxon>Burkholderiales</taxon>
        <taxon>Burkholderiaceae</taxon>
        <taxon>Caballeronia</taxon>
    </lineage>
</organism>
<proteinExistence type="predicted"/>
<accession>A0A069PI54</accession>
<reference evidence="1 2" key="1">
    <citation type="submission" date="2014-03" db="EMBL/GenBank/DDBJ databases">
        <title>Draft Genome Sequences of Four Burkholderia Strains.</title>
        <authorList>
            <person name="Liu X.Y."/>
            <person name="Li C.X."/>
            <person name="Xu J.H."/>
        </authorList>
    </citation>
    <scope>NUCLEOTIDE SEQUENCE [LARGE SCALE GENOMIC DNA]</scope>
    <source>
        <strain evidence="1 2">DSM 50014</strain>
    </source>
</reference>
<evidence type="ECO:0000313" key="1">
    <source>
        <dbReference type="EMBL" id="KDR40270.1"/>
    </source>
</evidence>
<name>A0A069PI54_9BURK</name>
<comment type="caution">
    <text evidence="1">The sequence shown here is derived from an EMBL/GenBank/DDBJ whole genome shotgun (WGS) entry which is preliminary data.</text>
</comment>
<gene>
    <name evidence="1" type="ORF">BG61_26585</name>
</gene>
<protein>
    <submittedName>
        <fullName evidence="1">Uncharacterized protein</fullName>
    </submittedName>
</protein>
<dbReference type="AlphaFoldDB" id="A0A069PI54"/>
<evidence type="ECO:0000313" key="2">
    <source>
        <dbReference type="Proteomes" id="UP000027466"/>
    </source>
</evidence>
<keyword evidence="2" id="KW-1185">Reference proteome</keyword>
<dbReference type="Proteomes" id="UP000027466">
    <property type="component" value="Unassembled WGS sequence"/>
</dbReference>
<dbReference type="EMBL" id="JFHC01000043">
    <property type="protein sequence ID" value="KDR40270.1"/>
    <property type="molecule type" value="Genomic_DNA"/>
</dbReference>
<sequence length="70" mass="8023">MQSENYEGYSIWDPRKQADILQLKRYAGSGTITRNNRLIEASGVLDLFDTEEEAQYAGLSWARACVDNHR</sequence>